<dbReference type="Proteomes" id="UP000321822">
    <property type="component" value="Unassembled WGS sequence"/>
</dbReference>
<keyword evidence="4" id="KW-0249">Electron transport</keyword>
<evidence type="ECO:0000256" key="3">
    <source>
        <dbReference type="ARBA" id="ARBA00022723"/>
    </source>
</evidence>
<accession>A0A5C6QSF7</accession>
<reference evidence="9 10" key="1">
    <citation type="submission" date="2019-07" db="EMBL/GenBank/DDBJ databases">
        <title>Genomes of sea-ice associated Colwellia species.</title>
        <authorList>
            <person name="Bowman J.P."/>
        </authorList>
    </citation>
    <scope>NUCLEOTIDE SEQUENCE [LARGE SCALE GENOMIC DNA]</scope>
    <source>
        <strain evidence="9 10">ACAM 459</strain>
    </source>
</reference>
<dbReference type="InterPro" id="IPR036909">
    <property type="entry name" value="Cyt_c-like_dom_sf"/>
</dbReference>
<dbReference type="PANTHER" id="PTHR33751:SF9">
    <property type="entry name" value="CYTOCHROME C4"/>
    <property type="match status" value="1"/>
</dbReference>
<dbReference type="InterPro" id="IPR050597">
    <property type="entry name" value="Cytochrome_c_Oxidase_Subunit"/>
</dbReference>
<comment type="caution">
    <text evidence="9">The sequence shown here is derived from an EMBL/GenBank/DDBJ whole genome shotgun (WGS) entry which is preliminary data.</text>
</comment>
<dbReference type="Pfam" id="PF00034">
    <property type="entry name" value="Cytochrom_C"/>
    <property type="match status" value="1"/>
</dbReference>
<proteinExistence type="predicted"/>
<feature type="signal peptide" evidence="7">
    <location>
        <begin position="1"/>
        <end position="22"/>
    </location>
</feature>
<dbReference type="AlphaFoldDB" id="A0A5C6QSF7"/>
<keyword evidence="10" id="KW-1185">Reference proteome</keyword>
<evidence type="ECO:0000313" key="10">
    <source>
        <dbReference type="Proteomes" id="UP000321822"/>
    </source>
</evidence>
<evidence type="ECO:0000256" key="2">
    <source>
        <dbReference type="ARBA" id="ARBA00022617"/>
    </source>
</evidence>
<evidence type="ECO:0000256" key="1">
    <source>
        <dbReference type="ARBA" id="ARBA00022448"/>
    </source>
</evidence>
<dbReference type="OrthoDB" id="9796421at2"/>
<dbReference type="Gene3D" id="1.10.760.10">
    <property type="entry name" value="Cytochrome c-like domain"/>
    <property type="match status" value="1"/>
</dbReference>
<keyword evidence="5 6" id="KW-0408">Iron</keyword>
<dbReference type="EMBL" id="VOLT01000001">
    <property type="protein sequence ID" value="TWX72035.1"/>
    <property type="molecule type" value="Genomic_DNA"/>
</dbReference>
<dbReference type="GO" id="GO:0020037">
    <property type="term" value="F:heme binding"/>
    <property type="evidence" value="ECO:0007669"/>
    <property type="project" value="InterPro"/>
</dbReference>
<evidence type="ECO:0000256" key="4">
    <source>
        <dbReference type="ARBA" id="ARBA00022982"/>
    </source>
</evidence>
<feature type="chain" id="PRO_5022848164" evidence="7">
    <location>
        <begin position="23"/>
        <end position="104"/>
    </location>
</feature>
<dbReference type="SUPFAM" id="SSF46626">
    <property type="entry name" value="Cytochrome c"/>
    <property type="match status" value="1"/>
</dbReference>
<dbReference type="GO" id="GO:0009055">
    <property type="term" value="F:electron transfer activity"/>
    <property type="evidence" value="ECO:0007669"/>
    <property type="project" value="InterPro"/>
</dbReference>
<keyword evidence="7" id="KW-0732">Signal</keyword>
<evidence type="ECO:0000256" key="5">
    <source>
        <dbReference type="ARBA" id="ARBA00023004"/>
    </source>
</evidence>
<dbReference type="RefSeq" id="WP_146782825.1">
    <property type="nucleotide sequence ID" value="NZ_VOLT01000001.1"/>
</dbReference>
<name>A0A5C6QSF7_9GAMM</name>
<evidence type="ECO:0000256" key="7">
    <source>
        <dbReference type="SAM" id="SignalP"/>
    </source>
</evidence>
<dbReference type="InterPro" id="IPR009056">
    <property type="entry name" value="Cyt_c-like_dom"/>
</dbReference>
<evidence type="ECO:0000313" key="9">
    <source>
        <dbReference type="EMBL" id="TWX72035.1"/>
    </source>
</evidence>
<keyword evidence="2 6" id="KW-0349">Heme</keyword>
<dbReference type="GO" id="GO:0046872">
    <property type="term" value="F:metal ion binding"/>
    <property type="evidence" value="ECO:0007669"/>
    <property type="project" value="UniProtKB-KW"/>
</dbReference>
<gene>
    <name evidence="9" type="ORF">ESZ36_02040</name>
</gene>
<dbReference type="PANTHER" id="PTHR33751">
    <property type="entry name" value="CBB3-TYPE CYTOCHROME C OXIDASE SUBUNIT FIXP"/>
    <property type="match status" value="1"/>
</dbReference>
<sequence length="104" mass="10803">MKKLLLSSLTLALVTLSFNSFAGDITAGKAKAGMCAGCHGSNGKAMIPTYPNLAGQNQQYLVSALKAYKSKKRNGGQAVVMQGMAGALSEVDIDNLAAYFASIK</sequence>
<keyword evidence="3 6" id="KW-0479">Metal-binding</keyword>
<evidence type="ECO:0000256" key="6">
    <source>
        <dbReference type="PROSITE-ProRule" id="PRU00433"/>
    </source>
</evidence>
<keyword evidence="1" id="KW-0813">Transport</keyword>
<organism evidence="9 10">
    <name type="scientific">Colwellia demingiae</name>
    <dbReference type="NCBI Taxonomy" id="89401"/>
    <lineage>
        <taxon>Bacteria</taxon>
        <taxon>Pseudomonadati</taxon>
        <taxon>Pseudomonadota</taxon>
        <taxon>Gammaproteobacteria</taxon>
        <taxon>Alteromonadales</taxon>
        <taxon>Colwelliaceae</taxon>
        <taxon>Colwellia</taxon>
    </lineage>
</organism>
<dbReference type="PROSITE" id="PS51007">
    <property type="entry name" value="CYTC"/>
    <property type="match status" value="1"/>
</dbReference>
<feature type="domain" description="Cytochrome c" evidence="8">
    <location>
        <begin position="23"/>
        <end position="104"/>
    </location>
</feature>
<protein>
    <submittedName>
        <fullName evidence="9">Cytochrome c</fullName>
    </submittedName>
</protein>
<evidence type="ECO:0000259" key="8">
    <source>
        <dbReference type="PROSITE" id="PS51007"/>
    </source>
</evidence>